<proteinExistence type="predicted"/>
<protein>
    <submittedName>
        <fullName evidence="2">Uncharacterized protein</fullName>
    </submittedName>
</protein>
<dbReference type="AlphaFoldDB" id="A0AA47PA06"/>
<comment type="caution">
    <text evidence="2">The sequence shown here is derived from an EMBL/GenBank/DDBJ whole genome shotgun (WGS) entry which is preliminary data.</text>
</comment>
<dbReference type="Proteomes" id="UP001174136">
    <property type="component" value="Unassembled WGS sequence"/>
</dbReference>
<evidence type="ECO:0000313" key="2">
    <source>
        <dbReference type="EMBL" id="KAK0156636.1"/>
    </source>
</evidence>
<dbReference type="EMBL" id="JAOPHQ010000001">
    <property type="protein sequence ID" value="KAK0156636.1"/>
    <property type="molecule type" value="Genomic_DNA"/>
</dbReference>
<evidence type="ECO:0000313" key="3">
    <source>
        <dbReference type="Proteomes" id="UP001174136"/>
    </source>
</evidence>
<gene>
    <name evidence="2" type="ORF">N1851_000069</name>
</gene>
<evidence type="ECO:0000256" key="1">
    <source>
        <dbReference type="SAM" id="MobiDB-lite"/>
    </source>
</evidence>
<reference evidence="2" key="1">
    <citation type="journal article" date="2023" name="Front. Mar. Sci.">
        <title>A new Merluccius polli reference genome to investigate the effects of global change in West African waters.</title>
        <authorList>
            <person name="Mateo J.L."/>
            <person name="Blanco-Fernandez C."/>
            <person name="Garcia-Vazquez E."/>
            <person name="Machado-Schiaffino G."/>
        </authorList>
    </citation>
    <scope>NUCLEOTIDE SEQUENCE</scope>
    <source>
        <strain evidence="2">C29</strain>
        <tissue evidence="2">Fin</tissue>
    </source>
</reference>
<feature type="region of interest" description="Disordered" evidence="1">
    <location>
        <begin position="128"/>
        <end position="153"/>
    </location>
</feature>
<name>A0AA47PA06_MERPO</name>
<sequence length="167" mass="18828">MFVVFPSFLPTQTVKEGFYQLAVACWTREIGDPSTRVGDRSQSWARGDAVACWTREIGDPSTRVGDRSQSWARGDASLSRYTANQRMSAENWMQKQAECQPATGRQGTENRQAMLVVGDRRLVDLPGQRREAKVGGKSGRYQPTPSHGPFTPHILTTKQRVNKHHRR</sequence>
<keyword evidence="3" id="KW-1185">Reference proteome</keyword>
<accession>A0AA47PA06</accession>
<organism evidence="2 3">
    <name type="scientific">Merluccius polli</name>
    <name type="common">Benguela hake</name>
    <name type="synonym">Merluccius cadenati</name>
    <dbReference type="NCBI Taxonomy" id="89951"/>
    <lineage>
        <taxon>Eukaryota</taxon>
        <taxon>Metazoa</taxon>
        <taxon>Chordata</taxon>
        <taxon>Craniata</taxon>
        <taxon>Vertebrata</taxon>
        <taxon>Euteleostomi</taxon>
        <taxon>Actinopterygii</taxon>
        <taxon>Neopterygii</taxon>
        <taxon>Teleostei</taxon>
        <taxon>Neoteleostei</taxon>
        <taxon>Acanthomorphata</taxon>
        <taxon>Zeiogadaria</taxon>
        <taxon>Gadariae</taxon>
        <taxon>Gadiformes</taxon>
        <taxon>Gadoidei</taxon>
        <taxon>Merlucciidae</taxon>
        <taxon>Merluccius</taxon>
    </lineage>
</organism>